<keyword evidence="3" id="KW-0964">Secreted</keyword>
<feature type="domain" description="Cell wall mannoprotein PIR1-like C-terminal" evidence="8">
    <location>
        <begin position="76"/>
        <end position="147"/>
    </location>
</feature>
<keyword evidence="10" id="KW-1185">Reference proteome</keyword>
<dbReference type="Pfam" id="PF22799">
    <property type="entry name" value="PIR1-like_C"/>
    <property type="match status" value="1"/>
</dbReference>
<dbReference type="EMBL" id="ML977329">
    <property type="protein sequence ID" value="KAF2112860.1"/>
    <property type="molecule type" value="Genomic_DNA"/>
</dbReference>
<dbReference type="InterPro" id="IPR051153">
    <property type="entry name" value="Yeast_CWMannoprotein_PIR"/>
</dbReference>
<dbReference type="GO" id="GO:0009277">
    <property type="term" value="C:fungal-type cell wall"/>
    <property type="evidence" value="ECO:0007669"/>
    <property type="project" value="TreeGrafter"/>
</dbReference>
<evidence type="ECO:0000259" key="8">
    <source>
        <dbReference type="Pfam" id="PF22799"/>
    </source>
</evidence>
<dbReference type="PANTHER" id="PTHR47254">
    <property type="entry name" value="CELL WALL MANNOPROTEIN CIS3-RELATED"/>
    <property type="match status" value="1"/>
</dbReference>
<evidence type="ECO:0000256" key="5">
    <source>
        <dbReference type="ARBA" id="ARBA00038219"/>
    </source>
</evidence>
<reference evidence="9" key="1">
    <citation type="journal article" date="2020" name="Stud. Mycol.">
        <title>101 Dothideomycetes genomes: a test case for predicting lifestyles and emergence of pathogens.</title>
        <authorList>
            <person name="Haridas S."/>
            <person name="Albert R."/>
            <person name="Binder M."/>
            <person name="Bloem J."/>
            <person name="Labutti K."/>
            <person name="Salamov A."/>
            <person name="Andreopoulos B."/>
            <person name="Baker S."/>
            <person name="Barry K."/>
            <person name="Bills G."/>
            <person name="Bluhm B."/>
            <person name="Cannon C."/>
            <person name="Castanera R."/>
            <person name="Culley D."/>
            <person name="Daum C."/>
            <person name="Ezra D."/>
            <person name="Gonzalez J."/>
            <person name="Henrissat B."/>
            <person name="Kuo A."/>
            <person name="Liang C."/>
            <person name="Lipzen A."/>
            <person name="Lutzoni F."/>
            <person name="Magnuson J."/>
            <person name="Mondo S."/>
            <person name="Nolan M."/>
            <person name="Ohm R."/>
            <person name="Pangilinan J."/>
            <person name="Park H.-J."/>
            <person name="Ramirez L."/>
            <person name="Alfaro M."/>
            <person name="Sun H."/>
            <person name="Tritt A."/>
            <person name="Yoshinaga Y."/>
            <person name="Zwiers L.-H."/>
            <person name="Turgeon B."/>
            <person name="Goodwin S."/>
            <person name="Spatafora J."/>
            <person name="Crous P."/>
            <person name="Grigoriev I."/>
        </authorList>
    </citation>
    <scope>NUCLEOTIDE SEQUENCE</scope>
    <source>
        <strain evidence="9">CBS 627.86</strain>
    </source>
</reference>
<evidence type="ECO:0000313" key="10">
    <source>
        <dbReference type="Proteomes" id="UP000799770"/>
    </source>
</evidence>
<gene>
    <name evidence="9" type="ORF">BDV96DRAFT_145376</name>
</gene>
<dbReference type="PANTHER" id="PTHR47254:SF1">
    <property type="entry name" value="CELL WALL MANNOPROTEIN CIS3-RELATED"/>
    <property type="match status" value="1"/>
</dbReference>
<evidence type="ECO:0000256" key="3">
    <source>
        <dbReference type="ARBA" id="ARBA00022525"/>
    </source>
</evidence>
<protein>
    <recommendedName>
        <fullName evidence="8">Cell wall mannoprotein PIR1-like C-terminal domain-containing protein</fullName>
    </recommendedName>
</protein>
<evidence type="ECO:0000256" key="7">
    <source>
        <dbReference type="SAM" id="SignalP"/>
    </source>
</evidence>
<keyword evidence="4 7" id="KW-0732">Signal</keyword>
<evidence type="ECO:0000313" key="9">
    <source>
        <dbReference type="EMBL" id="KAF2112860.1"/>
    </source>
</evidence>
<feature type="chain" id="PRO_5025466875" description="Cell wall mannoprotein PIR1-like C-terminal domain-containing protein" evidence="7">
    <location>
        <begin position="20"/>
        <end position="259"/>
    </location>
</feature>
<dbReference type="OrthoDB" id="5415592at2759"/>
<feature type="signal peptide" evidence="7">
    <location>
        <begin position="1"/>
        <end position="19"/>
    </location>
</feature>
<dbReference type="InterPro" id="IPR054508">
    <property type="entry name" value="PIR1-like_C"/>
</dbReference>
<comment type="subcellular location">
    <subcellularLocation>
        <location evidence="1">Secreted</location>
        <location evidence="1">Cell wall</location>
    </subcellularLocation>
</comment>
<evidence type="ECO:0000256" key="2">
    <source>
        <dbReference type="ARBA" id="ARBA00022512"/>
    </source>
</evidence>
<dbReference type="Proteomes" id="UP000799770">
    <property type="component" value="Unassembled WGS sequence"/>
</dbReference>
<proteinExistence type="inferred from homology"/>
<dbReference type="GO" id="GO:0031505">
    <property type="term" value="P:fungal-type cell wall organization"/>
    <property type="evidence" value="ECO:0007669"/>
    <property type="project" value="TreeGrafter"/>
</dbReference>
<dbReference type="AlphaFoldDB" id="A0A6A5Z0D8"/>
<name>A0A6A5Z0D8_9PLEO</name>
<evidence type="ECO:0000256" key="4">
    <source>
        <dbReference type="ARBA" id="ARBA00022729"/>
    </source>
</evidence>
<dbReference type="GO" id="GO:0005199">
    <property type="term" value="F:structural constituent of cell wall"/>
    <property type="evidence" value="ECO:0007669"/>
    <property type="project" value="TreeGrafter"/>
</dbReference>
<comment type="similarity">
    <text evidence="5">Belongs to the PIR protein family.</text>
</comment>
<sequence>MRAFSSILLALSLAATSCAGGVPEGIAPSEPSPEGCEKTVDGNFTIGILYVPVKGKRATFEEEAIDGAFACTLNDGILHDPYNRTGAIVANRQFQFDGPPQAGSIYTGGWAVCKNNSLALGPSTIFWRCTSGGFMNLYDENVADQCIEATIQVQFASQPSSSSSSSTASSTRTSSSIASSSVSSSASLIPITAINGTQTTSVPSLNGTTFSSASITPSATATDSSGSAASSTGAAAPSRVPRKETFGAVIGILGAALML</sequence>
<evidence type="ECO:0000256" key="1">
    <source>
        <dbReference type="ARBA" id="ARBA00004191"/>
    </source>
</evidence>
<dbReference type="PROSITE" id="PS51257">
    <property type="entry name" value="PROKAR_LIPOPROTEIN"/>
    <property type="match status" value="1"/>
</dbReference>
<evidence type="ECO:0000256" key="6">
    <source>
        <dbReference type="SAM" id="MobiDB-lite"/>
    </source>
</evidence>
<keyword evidence="2" id="KW-0134">Cell wall</keyword>
<accession>A0A6A5Z0D8</accession>
<organism evidence="9 10">
    <name type="scientific">Lophiotrema nucula</name>
    <dbReference type="NCBI Taxonomy" id="690887"/>
    <lineage>
        <taxon>Eukaryota</taxon>
        <taxon>Fungi</taxon>
        <taxon>Dikarya</taxon>
        <taxon>Ascomycota</taxon>
        <taxon>Pezizomycotina</taxon>
        <taxon>Dothideomycetes</taxon>
        <taxon>Pleosporomycetidae</taxon>
        <taxon>Pleosporales</taxon>
        <taxon>Lophiotremataceae</taxon>
        <taxon>Lophiotrema</taxon>
    </lineage>
</organism>
<feature type="region of interest" description="Disordered" evidence="6">
    <location>
        <begin position="219"/>
        <end position="240"/>
    </location>
</feature>
<feature type="compositionally biased region" description="Low complexity" evidence="6">
    <location>
        <begin position="219"/>
        <end position="238"/>
    </location>
</feature>